<dbReference type="GO" id="GO:0003886">
    <property type="term" value="F:DNA (cytosine-5-)-methyltransferase activity"/>
    <property type="evidence" value="ECO:0007669"/>
    <property type="project" value="UniProtKB-EC"/>
</dbReference>
<keyword evidence="5" id="KW-0949">S-adenosyl-L-methionine</keyword>
<gene>
    <name evidence="10" type="ORF">KFL_000330390</name>
</gene>
<evidence type="ECO:0000259" key="9">
    <source>
        <dbReference type="PROSITE" id="PS51680"/>
    </source>
</evidence>
<dbReference type="STRING" id="105231.A0A1Y1HNI4"/>
<keyword evidence="7" id="KW-0238">DNA-binding</keyword>
<dbReference type="InterPro" id="IPR001525">
    <property type="entry name" value="C5_MeTfrase"/>
</dbReference>
<keyword evidence="4 10" id="KW-0808">Transferase</keyword>
<evidence type="ECO:0000256" key="3">
    <source>
        <dbReference type="ARBA" id="ARBA00022603"/>
    </source>
</evidence>
<evidence type="ECO:0000256" key="8">
    <source>
        <dbReference type="ARBA" id="ARBA00023242"/>
    </source>
</evidence>
<evidence type="ECO:0000256" key="2">
    <source>
        <dbReference type="ARBA" id="ARBA00011975"/>
    </source>
</evidence>
<sequence>MMNSVKKRPEKLDVPALQSLASADPRWQEALGHKTIEHAVARHKDWILKVAQGNKGGSEFEVSFQTSSNGSDGGLIEADALQGKEGDRGQDHGRSKIEALMFWISNQEHAADALNKATNHLGFDRKLLERVLAENLDAEDDKVREVQWAQLSRGEFEILFLKLAEQSNITEPKGDVSSPGSGAVIATMHIGRPASSRVTEEIPPGQCLPPSEVRHGPPNAFSGEAREECEGASKRNQQKMSGVLAGKRTCREYLPELAVGVDQEEEFDPCAEQWPSDDEFSIGVDEVPERLKDQAGQVMLTGVQDPSTSEARSFLPAGVEPAACPFRPFFFFENVSRTAPTLAQSERNWGVMSRELYGIEPETIDSATVSASHRRRSYISNIPKGPSRTVHKSRFQSIRDLFGGLARYWPDWDLRRTTGKLHTICTEFLDNLKLRRFNPEVRAAFSAGEIVGAETKRTLYSRSLVWVGPNRAGRMSFEEMEKVLGYPEGHTRLIADSSRRQRSLGNSLQVETVMGLLSPLASLQAPEMPEGLAVLSICAGIGGVEVALQRLGILVRRLVYVEIDDDCSAVLEQFWMEAGHPQTSIVRYRDLSDPTLLANLDVEARQCNGFDLVAGGTPCNNFSGNNRVLKDATTGRGRVGLDGKHSRLFYNFADICRRMVDLQNELRGTEKIVYYA</sequence>
<dbReference type="InterPro" id="IPR029063">
    <property type="entry name" value="SAM-dependent_MTases_sf"/>
</dbReference>
<dbReference type="InterPro" id="IPR018117">
    <property type="entry name" value="C5_DNA_meth_AS"/>
</dbReference>
<evidence type="ECO:0000256" key="5">
    <source>
        <dbReference type="ARBA" id="ARBA00022691"/>
    </source>
</evidence>
<dbReference type="GO" id="GO:0032259">
    <property type="term" value="P:methylation"/>
    <property type="evidence" value="ECO:0007669"/>
    <property type="project" value="UniProtKB-KW"/>
</dbReference>
<dbReference type="GO" id="GO:0005634">
    <property type="term" value="C:nucleus"/>
    <property type="evidence" value="ECO:0000318"/>
    <property type="project" value="GO_Central"/>
</dbReference>
<dbReference type="PANTHER" id="PTHR23068:SF25">
    <property type="entry name" value="DNA (CYTOSINE-5)-METHYLTRANSFERASE DRM2"/>
    <property type="match status" value="1"/>
</dbReference>
<organism evidence="10 11">
    <name type="scientific">Klebsormidium nitens</name>
    <name type="common">Green alga</name>
    <name type="synonym">Ulothrix nitens</name>
    <dbReference type="NCBI Taxonomy" id="105231"/>
    <lineage>
        <taxon>Eukaryota</taxon>
        <taxon>Viridiplantae</taxon>
        <taxon>Streptophyta</taxon>
        <taxon>Klebsormidiophyceae</taxon>
        <taxon>Klebsormidiales</taxon>
        <taxon>Klebsormidiaceae</taxon>
        <taxon>Klebsormidium</taxon>
    </lineage>
</organism>
<keyword evidence="6" id="KW-0677">Repeat</keyword>
<proteinExistence type="predicted"/>
<keyword evidence="8" id="KW-0539">Nucleus</keyword>
<dbReference type="OrthoDB" id="641149at2759"/>
<keyword evidence="11" id="KW-1185">Reference proteome</keyword>
<evidence type="ECO:0000313" key="10">
    <source>
        <dbReference type="EMBL" id="GAQ79593.1"/>
    </source>
</evidence>
<dbReference type="EC" id="2.1.1.37" evidence="2"/>
<dbReference type="Gene3D" id="3.40.50.150">
    <property type="entry name" value="Vaccinia Virus protein VP39"/>
    <property type="match status" value="2"/>
</dbReference>
<protein>
    <recommendedName>
        <fullName evidence="2">DNA (cytosine-5-)-methyltransferase</fullName>
        <ecNumber evidence="2">2.1.1.37</ecNumber>
    </recommendedName>
</protein>
<evidence type="ECO:0000256" key="6">
    <source>
        <dbReference type="ARBA" id="ARBA00022737"/>
    </source>
</evidence>
<feature type="domain" description="SAM-dependent MTase DRM-type" evidence="9">
    <location>
        <begin position="310"/>
        <end position="666"/>
    </location>
</feature>
<evidence type="ECO:0000313" key="11">
    <source>
        <dbReference type="Proteomes" id="UP000054558"/>
    </source>
</evidence>
<dbReference type="Pfam" id="PF00145">
    <property type="entry name" value="DNA_methylase"/>
    <property type="match status" value="1"/>
</dbReference>
<evidence type="ECO:0000256" key="1">
    <source>
        <dbReference type="ARBA" id="ARBA00004123"/>
    </source>
</evidence>
<dbReference type="PROSITE" id="PS00094">
    <property type="entry name" value="C5_MTASE_1"/>
    <property type="match status" value="1"/>
</dbReference>
<dbReference type="PANTHER" id="PTHR23068">
    <property type="entry name" value="DNA CYTOSINE-5- -METHYLTRANSFERASE 3-RELATED"/>
    <property type="match status" value="1"/>
</dbReference>
<dbReference type="GO" id="GO:0003677">
    <property type="term" value="F:DNA binding"/>
    <property type="evidence" value="ECO:0007669"/>
    <property type="project" value="UniProtKB-KW"/>
</dbReference>
<comment type="subcellular location">
    <subcellularLocation>
        <location evidence="1">Nucleus</location>
    </subcellularLocation>
</comment>
<dbReference type="SUPFAM" id="SSF53335">
    <property type="entry name" value="S-adenosyl-L-methionine-dependent methyltransferases"/>
    <property type="match status" value="2"/>
</dbReference>
<dbReference type="EMBL" id="DF236982">
    <property type="protein sequence ID" value="GAQ79593.1"/>
    <property type="molecule type" value="Genomic_DNA"/>
</dbReference>
<accession>A0A1Y1HNI4</accession>
<dbReference type="Proteomes" id="UP000054558">
    <property type="component" value="Unassembled WGS sequence"/>
</dbReference>
<evidence type="ECO:0000256" key="7">
    <source>
        <dbReference type="ARBA" id="ARBA00023125"/>
    </source>
</evidence>
<dbReference type="PROSITE" id="PS51680">
    <property type="entry name" value="SAM_MT_DRM"/>
    <property type="match status" value="1"/>
</dbReference>
<dbReference type="InterPro" id="IPR050390">
    <property type="entry name" value="C5-Methyltransferase"/>
</dbReference>
<name>A0A1Y1HNI4_KLENI</name>
<dbReference type="AlphaFoldDB" id="A0A1Y1HNI4"/>
<evidence type="ECO:0000256" key="4">
    <source>
        <dbReference type="ARBA" id="ARBA00022679"/>
    </source>
</evidence>
<keyword evidence="3 10" id="KW-0489">Methyltransferase</keyword>
<reference evidence="10 11" key="1">
    <citation type="journal article" date="2014" name="Nat. Commun.">
        <title>Klebsormidium flaccidum genome reveals primary factors for plant terrestrial adaptation.</title>
        <authorList>
            <person name="Hori K."/>
            <person name="Maruyama F."/>
            <person name="Fujisawa T."/>
            <person name="Togashi T."/>
            <person name="Yamamoto N."/>
            <person name="Seo M."/>
            <person name="Sato S."/>
            <person name="Yamada T."/>
            <person name="Mori H."/>
            <person name="Tajima N."/>
            <person name="Moriyama T."/>
            <person name="Ikeuchi M."/>
            <person name="Watanabe M."/>
            <person name="Wada H."/>
            <person name="Kobayashi K."/>
            <person name="Saito M."/>
            <person name="Masuda T."/>
            <person name="Sasaki-Sekimoto Y."/>
            <person name="Mashiguchi K."/>
            <person name="Awai K."/>
            <person name="Shimojima M."/>
            <person name="Masuda S."/>
            <person name="Iwai M."/>
            <person name="Nobusawa T."/>
            <person name="Narise T."/>
            <person name="Kondo S."/>
            <person name="Saito H."/>
            <person name="Sato R."/>
            <person name="Murakawa M."/>
            <person name="Ihara Y."/>
            <person name="Oshima-Yamada Y."/>
            <person name="Ohtaka K."/>
            <person name="Satoh M."/>
            <person name="Sonobe K."/>
            <person name="Ishii M."/>
            <person name="Ohtani R."/>
            <person name="Kanamori-Sato M."/>
            <person name="Honoki R."/>
            <person name="Miyazaki D."/>
            <person name="Mochizuki H."/>
            <person name="Umetsu J."/>
            <person name="Higashi K."/>
            <person name="Shibata D."/>
            <person name="Kamiya Y."/>
            <person name="Sato N."/>
            <person name="Nakamura Y."/>
            <person name="Tabata S."/>
            <person name="Ida S."/>
            <person name="Kurokawa K."/>
            <person name="Ohta H."/>
        </authorList>
    </citation>
    <scope>NUCLEOTIDE SEQUENCE [LARGE SCALE GENOMIC DNA]</scope>
    <source>
        <strain evidence="10 11">NIES-2285</strain>
    </source>
</reference>
<dbReference type="InterPro" id="IPR030380">
    <property type="entry name" value="SAM_MeTfrase_DRM"/>
</dbReference>